<dbReference type="AlphaFoldDB" id="A0A2P2L0F9"/>
<name>A0A2P2L0F9_RHIMU</name>
<reference evidence="1" key="1">
    <citation type="submission" date="2018-02" db="EMBL/GenBank/DDBJ databases">
        <title>Rhizophora mucronata_Transcriptome.</title>
        <authorList>
            <person name="Meera S.P."/>
            <person name="Sreeshan A."/>
            <person name="Augustine A."/>
        </authorList>
    </citation>
    <scope>NUCLEOTIDE SEQUENCE</scope>
    <source>
        <tissue evidence="1">Leaf</tissue>
    </source>
</reference>
<dbReference type="EMBL" id="GGEC01030954">
    <property type="protein sequence ID" value="MBX11438.1"/>
    <property type="molecule type" value="Transcribed_RNA"/>
</dbReference>
<sequence length="19" mass="2051">MGQLCANSCISQWANNVVI</sequence>
<evidence type="ECO:0000313" key="1">
    <source>
        <dbReference type="EMBL" id="MBX11438.1"/>
    </source>
</evidence>
<accession>A0A2P2L0F9</accession>
<organism evidence="1">
    <name type="scientific">Rhizophora mucronata</name>
    <name type="common">Asiatic mangrove</name>
    <dbReference type="NCBI Taxonomy" id="61149"/>
    <lineage>
        <taxon>Eukaryota</taxon>
        <taxon>Viridiplantae</taxon>
        <taxon>Streptophyta</taxon>
        <taxon>Embryophyta</taxon>
        <taxon>Tracheophyta</taxon>
        <taxon>Spermatophyta</taxon>
        <taxon>Magnoliopsida</taxon>
        <taxon>eudicotyledons</taxon>
        <taxon>Gunneridae</taxon>
        <taxon>Pentapetalae</taxon>
        <taxon>rosids</taxon>
        <taxon>fabids</taxon>
        <taxon>Malpighiales</taxon>
        <taxon>Rhizophoraceae</taxon>
        <taxon>Rhizophora</taxon>
    </lineage>
</organism>
<proteinExistence type="predicted"/>
<protein>
    <submittedName>
        <fullName evidence="1">Mitochondrial outer membrane protein porin of 34 kDa</fullName>
    </submittedName>
</protein>